<feature type="transmembrane region" description="Helical" evidence="1">
    <location>
        <begin position="33"/>
        <end position="55"/>
    </location>
</feature>
<gene>
    <name evidence="2" type="ORF">QE399_002176</name>
</gene>
<evidence type="ECO:0000313" key="2">
    <source>
        <dbReference type="EMBL" id="MDR6214487.1"/>
    </source>
</evidence>
<feature type="transmembrane region" description="Helical" evidence="1">
    <location>
        <begin position="62"/>
        <end position="82"/>
    </location>
</feature>
<proteinExistence type="predicted"/>
<dbReference type="EMBL" id="JAVIZX010000001">
    <property type="protein sequence ID" value="MDR6214487.1"/>
    <property type="molecule type" value="Genomic_DNA"/>
</dbReference>
<protein>
    <recommendedName>
        <fullName evidence="4">Iron uptake protein</fullName>
    </recommendedName>
</protein>
<dbReference type="Proteomes" id="UP001267710">
    <property type="component" value="Unassembled WGS sequence"/>
</dbReference>
<dbReference type="Pfam" id="PF12365">
    <property type="entry name" value="DUF3649"/>
    <property type="match status" value="1"/>
</dbReference>
<sequence>MTLQAPSSSQALRGRRLSLSEGARYRWAVASRALAAIGGGYVLSALCSTAMALWLPLARAEAVLTGTMASFLVYTGAVMWVFAARTAWRAWAGLAIPSALLGAALWLAQRSGGAA</sequence>
<feature type="transmembrane region" description="Helical" evidence="1">
    <location>
        <begin position="88"/>
        <end position="108"/>
    </location>
</feature>
<evidence type="ECO:0008006" key="4">
    <source>
        <dbReference type="Google" id="ProtNLM"/>
    </source>
</evidence>
<comment type="caution">
    <text evidence="2">The sequence shown here is derived from an EMBL/GenBank/DDBJ whole genome shotgun (WGS) entry which is preliminary data.</text>
</comment>
<keyword evidence="1" id="KW-0812">Transmembrane</keyword>
<keyword evidence="1" id="KW-1133">Transmembrane helix</keyword>
<dbReference type="InterPro" id="IPR022109">
    <property type="entry name" value="DUF3649"/>
</dbReference>
<keyword evidence="1" id="KW-0472">Membrane</keyword>
<evidence type="ECO:0000256" key="1">
    <source>
        <dbReference type="SAM" id="Phobius"/>
    </source>
</evidence>
<dbReference type="RefSeq" id="WP_309828676.1">
    <property type="nucleotide sequence ID" value="NZ_JAVIZX010000001.1"/>
</dbReference>
<keyword evidence="3" id="KW-1185">Reference proteome</keyword>
<organism evidence="2 3">
    <name type="scientific">Paracidovorax wautersii</name>
    <dbReference type="NCBI Taxonomy" id="1177982"/>
    <lineage>
        <taxon>Bacteria</taxon>
        <taxon>Pseudomonadati</taxon>
        <taxon>Pseudomonadota</taxon>
        <taxon>Betaproteobacteria</taxon>
        <taxon>Burkholderiales</taxon>
        <taxon>Comamonadaceae</taxon>
        <taxon>Paracidovorax</taxon>
    </lineage>
</organism>
<evidence type="ECO:0000313" key="3">
    <source>
        <dbReference type="Proteomes" id="UP001267710"/>
    </source>
</evidence>
<name>A0ABU1ICH5_9BURK</name>
<accession>A0ABU1ICH5</accession>
<reference evidence="2 3" key="1">
    <citation type="submission" date="2023-08" db="EMBL/GenBank/DDBJ databases">
        <title>Functional and genomic diversity of the sorghum phyllosphere microbiome.</title>
        <authorList>
            <person name="Shade A."/>
        </authorList>
    </citation>
    <scope>NUCLEOTIDE SEQUENCE [LARGE SCALE GENOMIC DNA]</scope>
    <source>
        <strain evidence="2 3">SORGH_AS_0335</strain>
    </source>
</reference>